<dbReference type="EMBL" id="CM047580">
    <property type="protein sequence ID" value="KAI9921385.1"/>
    <property type="molecule type" value="Genomic_DNA"/>
</dbReference>
<gene>
    <name evidence="1" type="ORF">PsorP6_001146</name>
</gene>
<evidence type="ECO:0000313" key="2">
    <source>
        <dbReference type="Proteomes" id="UP001163321"/>
    </source>
</evidence>
<name>A0ACC0WR58_9STRA</name>
<reference evidence="1 2" key="1">
    <citation type="journal article" date="2022" name="bioRxiv">
        <title>The genome of the oomycete Peronosclerospora sorghi, a cosmopolitan pathogen of maize and sorghum, is inflated with dispersed pseudogenes.</title>
        <authorList>
            <person name="Fletcher K."/>
            <person name="Martin F."/>
            <person name="Isakeit T."/>
            <person name="Cavanaugh K."/>
            <person name="Magill C."/>
            <person name="Michelmore R."/>
        </authorList>
    </citation>
    <scope>NUCLEOTIDE SEQUENCE [LARGE SCALE GENOMIC DNA]</scope>
    <source>
        <strain evidence="1">P6</strain>
    </source>
</reference>
<keyword evidence="2" id="KW-1185">Reference proteome</keyword>
<proteinExistence type="predicted"/>
<sequence>MTMVMSGAALVVRKALCVPDRFGLSMRKSGQLPFHQIFEFNNFDDINYFLGLELDDEVQVIQPKFADTILYRFGMKNARPAATPMEKRYRDPLGALLYLSALTRPDISTSVRHQAQKTERPTAALKDATEHVFCYLGSTKEHGLVIRDDAEHDGLVVYCDASFAVERERESSTVFFFFSDVMLWNGVEKNRQICRDVHQIAGVYWDHTGIEEPISKIVVMDDHQGAQHLAESKGVTQRSLHIEKKYH</sequence>
<dbReference type="Proteomes" id="UP001163321">
    <property type="component" value="Chromosome 1"/>
</dbReference>
<comment type="caution">
    <text evidence="1">The sequence shown here is derived from an EMBL/GenBank/DDBJ whole genome shotgun (WGS) entry which is preliminary data.</text>
</comment>
<accession>A0ACC0WR58</accession>
<organism evidence="1 2">
    <name type="scientific">Peronosclerospora sorghi</name>
    <dbReference type="NCBI Taxonomy" id="230839"/>
    <lineage>
        <taxon>Eukaryota</taxon>
        <taxon>Sar</taxon>
        <taxon>Stramenopiles</taxon>
        <taxon>Oomycota</taxon>
        <taxon>Peronosporomycetes</taxon>
        <taxon>Peronosporales</taxon>
        <taxon>Peronosporaceae</taxon>
        <taxon>Peronosclerospora</taxon>
    </lineage>
</organism>
<evidence type="ECO:0000313" key="1">
    <source>
        <dbReference type="EMBL" id="KAI9921385.1"/>
    </source>
</evidence>
<protein>
    <submittedName>
        <fullName evidence="1">Uncharacterized protein</fullName>
    </submittedName>
</protein>